<evidence type="ECO:0000256" key="1">
    <source>
        <dbReference type="ARBA" id="ARBA00004141"/>
    </source>
</evidence>
<feature type="transmembrane region" description="Helical" evidence="6">
    <location>
        <begin position="178"/>
        <end position="195"/>
    </location>
</feature>
<comment type="caution">
    <text evidence="7">The sequence shown here is derived from an EMBL/GenBank/DDBJ whole genome shotgun (WGS) entry which is preliminary data.</text>
</comment>
<feature type="transmembrane region" description="Helical" evidence="6">
    <location>
        <begin position="105"/>
        <end position="123"/>
    </location>
</feature>
<evidence type="ECO:0000256" key="6">
    <source>
        <dbReference type="SAM" id="Phobius"/>
    </source>
</evidence>
<dbReference type="RefSeq" id="WP_209971054.1">
    <property type="nucleotide sequence ID" value="NZ_JAGGLB010000004.1"/>
</dbReference>
<dbReference type="Pfam" id="PF03073">
    <property type="entry name" value="TspO_MBR"/>
    <property type="match status" value="1"/>
</dbReference>
<evidence type="ECO:0000256" key="2">
    <source>
        <dbReference type="ARBA" id="ARBA00007524"/>
    </source>
</evidence>
<keyword evidence="5 6" id="KW-0472">Membrane</keyword>
<dbReference type="PANTHER" id="PTHR33802">
    <property type="entry name" value="SI:CH211-161H7.5-RELATED"/>
    <property type="match status" value="1"/>
</dbReference>
<gene>
    <name evidence="7" type="ORF">J2Z66_001870</name>
</gene>
<feature type="transmembrane region" description="Helical" evidence="6">
    <location>
        <begin position="49"/>
        <end position="70"/>
    </location>
</feature>
<keyword evidence="4 6" id="KW-1133">Transmembrane helix</keyword>
<dbReference type="InterPro" id="IPR004307">
    <property type="entry name" value="TspO_MBR"/>
</dbReference>
<feature type="transmembrane region" description="Helical" evidence="6">
    <location>
        <begin position="135"/>
        <end position="158"/>
    </location>
</feature>
<evidence type="ECO:0000313" key="7">
    <source>
        <dbReference type="EMBL" id="MBP1990272.1"/>
    </source>
</evidence>
<keyword evidence="3 6" id="KW-0812">Transmembrane</keyword>
<evidence type="ECO:0000313" key="8">
    <source>
        <dbReference type="Proteomes" id="UP001519287"/>
    </source>
</evidence>
<dbReference type="EMBL" id="JAGGLB010000004">
    <property type="protein sequence ID" value="MBP1990272.1"/>
    <property type="molecule type" value="Genomic_DNA"/>
</dbReference>
<feature type="transmembrane region" description="Helical" evidence="6">
    <location>
        <begin position="82"/>
        <end position="99"/>
    </location>
</feature>
<feature type="transmembrane region" description="Helical" evidence="6">
    <location>
        <begin position="227"/>
        <end position="245"/>
    </location>
</feature>
<dbReference type="PANTHER" id="PTHR33802:SF1">
    <property type="entry name" value="XK-RELATED PROTEIN"/>
    <property type="match status" value="1"/>
</dbReference>
<sequence length="255" mass="28244">MQQVYRWLNIVVFLAVIGVNWAANALPLFGRSTGEISAMYPVAVTPASYAFGIWGLIYALLAGYMIVQAMPRGQQRPEVKRIGPWFIISSLLNIAWLLLWHSLHITSTAFIMLAMLLSLIVAYRRSRPATPHPVIWTRLFVALPFSIYLGWISVATIVNISVALKASGWDGWGVSPEAWGTALLVVAGFLALLIARQYSDPFYGLVIIWACIAIAIEQQPAYPTLSYAAWGVAVIVFVVSALTFYKPRKVQSSVR</sequence>
<evidence type="ECO:0000256" key="3">
    <source>
        <dbReference type="ARBA" id="ARBA00022692"/>
    </source>
</evidence>
<dbReference type="InterPro" id="IPR038330">
    <property type="entry name" value="TspO/MBR-related_sf"/>
</dbReference>
<reference evidence="7 8" key="1">
    <citation type="submission" date="2021-03" db="EMBL/GenBank/DDBJ databases">
        <title>Genomic Encyclopedia of Type Strains, Phase IV (KMG-IV): sequencing the most valuable type-strain genomes for metagenomic binning, comparative biology and taxonomic classification.</title>
        <authorList>
            <person name="Goeker M."/>
        </authorList>
    </citation>
    <scope>NUCLEOTIDE SEQUENCE [LARGE SCALE GENOMIC DNA]</scope>
    <source>
        <strain evidence="7 8">DSM 26048</strain>
    </source>
</reference>
<comment type="similarity">
    <text evidence="2">Belongs to the TspO/BZRP family.</text>
</comment>
<evidence type="ECO:0000256" key="4">
    <source>
        <dbReference type="ARBA" id="ARBA00022989"/>
    </source>
</evidence>
<keyword evidence="8" id="KW-1185">Reference proteome</keyword>
<feature type="transmembrane region" description="Helical" evidence="6">
    <location>
        <begin position="202"/>
        <end position="221"/>
    </location>
</feature>
<dbReference type="Proteomes" id="UP001519287">
    <property type="component" value="Unassembled WGS sequence"/>
</dbReference>
<comment type="subcellular location">
    <subcellularLocation>
        <location evidence="1">Membrane</location>
        <topology evidence="1">Multi-pass membrane protein</topology>
    </subcellularLocation>
</comment>
<accession>A0ABS4IRS9</accession>
<organism evidence="7 8">
    <name type="scientific">Paenibacillus eucommiae</name>
    <dbReference type="NCBI Taxonomy" id="1355755"/>
    <lineage>
        <taxon>Bacteria</taxon>
        <taxon>Bacillati</taxon>
        <taxon>Bacillota</taxon>
        <taxon>Bacilli</taxon>
        <taxon>Bacillales</taxon>
        <taxon>Paenibacillaceae</taxon>
        <taxon>Paenibacillus</taxon>
    </lineage>
</organism>
<dbReference type="Gene3D" id="1.20.1260.100">
    <property type="entry name" value="TspO/MBR protein"/>
    <property type="match status" value="1"/>
</dbReference>
<evidence type="ECO:0000256" key="5">
    <source>
        <dbReference type="ARBA" id="ARBA00023136"/>
    </source>
</evidence>
<proteinExistence type="inferred from homology"/>
<name>A0ABS4IRS9_9BACL</name>
<feature type="transmembrane region" description="Helical" evidence="6">
    <location>
        <begin position="7"/>
        <end position="29"/>
    </location>
</feature>
<protein>
    <submittedName>
        <fullName evidence="7">Tryptophan-rich sensory protein</fullName>
    </submittedName>
</protein>